<organism evidence="1 2">
    <name type="scientific">Silurus asotus</name>
    <name type="common">Amur catfish</name>
    <name type="synonym">Parasilurus asotus</name>
    <dbReference type="NCBI Taxonomy" id="30991"/>
    <lineage>
        <taxon>Eukaryota</taxon>
        <taxon>Metazoa</taxon>
        <taxon>Chordata</taxon>
        <taxon>Craniata</taxon>
        <taxon>Vertebrata</taxon>
        <taxon>Euteleostomi</taxon>
        <taxon>Actinopterygii</taxon>
        <taxon>Neopterygii</taxon>
        <taxon>Teleostei</taxon>
        <taxon>Ostariophysi</taxon>
        <taxon>Siluriformes</taxon>
        <taxon>Siluridae</taxon>
        <taxon>Silurus</taxon>
    </lineage>
</organism>
<dbReference type="GO" id="GO:0003676">
    <property type="term" value="F:nucleic acid binding"/>
    <property type="evidence" value="ECO:0007669"/>
    <property type="project" value="InterPro"/>
</dbReference>
<reference evidence="1" key="1">
    <citation type="submission" date="2018-07" db="EMBL/GenBank/DDBJ databases">
        <title>Comparative genomics of catfishes provides insights into carnivory and benthic adaptation.</title>
        <authorList>
            <person name="Zhang Y."/>
            <person name="Wang D."/>
            <person name="Peng Z."/>
            <person name="Zheng S."/>
            <person name="Shao F."/>
            <person name="Tao W."/>
        </authorList>
    </citation>
    <scope>NUCLEOTIDE SEQUENCE</scope>
    <source>
        <strain evidence="1">Chongqing</strain>
    </source>
</reference>
<evidence type="ECO:0000313" key="2">
    <source>
        <dbReference type="Proteomes" id="UP001205998"/>
    </source>
</evidence>
<dbReference type="Proteomes" id="UP001205998">
    <property type="component" value="Unassembled WGS sequence"/>
</dbReference>
<comment type="caution">
    <text evidence="1">The sequence shown here is derived from an EMBL/GenBank/DDBJ whole genome shotgun (WGS) entry which is preliminary data.</text>
</comment>
<name>A0AAD5B742_SILAS</name>
<gene>
    <name evidence="1" type="ORF">C0J50_8207</name>
</gene>
<dbReference type="Gene3D" id="3.30.420.10">
    <property type="entry name" value="Ribonuclease H-like superfamily/Ribonuclease H"/>
    <property type="match status" value="1"/>
</dbReference>
<evidence type="ECO:0000313" key="1">
    <source>
        <dbReference type="EMBL" id="KAI5629055.1"/>
    </source>
</evidence>
<keyword evidence="2" id="KW-1185">Reference proteome</keyword>
<protein>
    <submittedName>
        <fullName evidence="1">Uncharacterized protein</fullName>
    </submittedName>
</protein>
<dbReference type="InterPro" id="IPR036397">
    <property type="entry name" value="RNaseH_sf"/>
</dbReference>
<accession>A0AAD5B742</accession>
<proteinExistence type="predicted"/>
<dbReference type="AlphaFoldDB" id="A0AAD5B742"/>
<sequence>MISLPYPPYSPDLAPAEFALSQKMKIRPNGHRIAATERDNEGCDELWMNTRTAVSASMLDSDTIRYAARAVSPPRDVTEAPLTFS</sequence>
<dbReference type="EMBL" id="MU539474">
    <property type="protein sequence ID" value="KAI5629055.1"/>
    <property type="molecule type" value="Genomic_DNA"/>
</dbReference>